<dbReference type="Proteomes" id="UP000297703">
    <property type="component" value="Unassembled WGS sequence"/>
</dbReference>
<evidence type="ECO:0000256" key="1">
    <source>
        <dbReference type="ARBA" id="ARBA00004477"/>
    </source>
</evidence>
<dbReference type="SUPFAM" id="SSF48317">
    <property type="entry name" value="Acid phosphatase/Vanadium-dependent haloperoxidase"/>
    <property type="match status" value="1"/>
</dbReference>
<dbReference type="InterPro" id="IPR036938">
    <property type="entry name" value="PAP2/HPO_sf"/>
</dbReference>
<evidence type="ECO:0000256" key="11">
    <source>
        <dbReference type="SAM" id="Phobius"/>
    </source>
</evidence>
<keyword evidence="5" id="KW-0312">Gluconeogenesis</keyword>
<evidence type="ECO:0000256" key="6">
    <source>
        <dbReference type="ARBA" id="ARBA00022692"/>
    </source>
</evidence>
<name>A0A4D9EUZ0_9SAUR</name>
<feature type="transmembrane region" description="Helical" evidence="11">
    <location>
        <begin position="214"/>
        <end position="231"/>
    </location>
</feature>
<keyword evidence="6 11" id="KW-0812">Transmembrane</keyword>
<dbReference type="SMART" id="SM00014">
    <property type="entry name" value="acidPPc"/>
    <property type="match status" value="1"/>
</dbReference>
<reference evidence="13 14" key="1">
    <citation type="submission" date="2019-04" db="EMBL/GenBank/DDBJ databases">
        <title>Draft genome of the big-headed turtle Platysternon megacephalum.</title>
        <authorList>
            <person name="Gong S."/>
        </authorList>
    </citation>
    <scope>NUCLEOTIDE SEQUENCE [LARGE SCALE GENOMIC DNA]</scope>
    <source>
        <strain evidence="13">DO16091913</strain>
        <tissue evidence="13">Muscle</tissue>
    </source>
</reference>
<organism evidence="13 14">
    <name type="scientific">Platysternon megacephalum</name>
    <name type="common">big-headed turtle</name>
    <dbReference type="NCBI Taxonomy" id="55544"/>
    <lineage>
        <taxon>Eukaryota</taxon>
        <taxon>Metazoa</taxon>
        <taxon>Chordata</taxon>
        <taxon>Craniata</taxon>
        <taxon>Vertebrata</taxon>
        <taxon>Euteleostomi</taxon>
        <taxon>Archelosauria</taxon>
        <taxon>Testudinata</taxon>
        <taxon>Testudines</taxon>
        <taxon>Cryptodira</taxon>
        <taxon>Durocryptodira</taxon>
        <taxon>Testudinoidea</taxon>
        <taxon>Platysternidae</taxon>
        <taxon>Platysternon</taxon>
    </lineage>
</organism>
<dbReference type="GO" id="GO:0005789">
    <property type="term" value="C:endoplasmic reticulum membrane"/>
    <property type="evidence" value="ECO:0007669"/>
    <property type="project" value="UniProtKB-SubCell"/>
</dbReference>
<evidence type="ECO:0000256" key="8">
    <source>
        <dbReference type="ARBA" id="ARBA00022824"/>
    </source>
</evidence>
<comment type="subcellular location">
    <subcellularLocation>
        <location evidence="1">Endoplasmic reticulum membrane</location>
        <topology evidence="1">Multi-pass membrane protein</topology>
    </subcellularLocation>
</comment>
<keyword evidence="9 11" id="KW-1133">Transmembrane helix</keyword>
<comment type="similarity">
    <text evidence="3">Belongs to the glucose-6-phosphatase family.</text>
</comment>
<accession>A0A4D9EUZ0</accession>
<evidence type="ECO:0000256" key="10">
    <source>
        <dbReference type="ARBA" id="ARBA00023136"/>
    </source>
</evidence>
<dbReference type="PANTHER" id="PTHR12591">
    <property type="entry name" value="GLUCOSE-6-PHOSPHATASE"/>
    <property type="match status" value="1"/>
</dbReference>
<evidence type="ECO:0000313" key="14">
    <source>
        <dbReference type="Proteomes" id="UP000297703"/>
    </source>
</evidence>
<dbReference type="Gene3D" id="1.20.144.10">
    <property type="entry name" value="Phosphatidic acid phosphatase type 2/haloperoxidase"/>
    <property type="match status" value="1"/>
</dbReference>
<keyword evidence="10 11" id="KW-0472">Membrane</keyword>
<dbReference type="GO" id="GO:0051156">
    <property type="term" value="P:glucose 6-phosphate metabolic process"/>
    <property type="evidence" value="ECO:0007669"/>
    <property type="project" value="TreeGrafter"/>
</dbReference>
<keyword evidence="7" id="KW-0378">Hydrolase</keyword>
<evidence type="ECO:0000256" key="2">
    <source>
        <dbReference type="ARBA" id="ARBA00004742"/>
    </source>
</evidence>
<evidence type="ECO:0000256" key="4">
    <source>
        <dbReference type="ARBA" id="ARBA00012634"/>
    </source>
</evidence>
<reference evidence="13 14" key="2">
    <citation type="submission" date="2019-04" db="EMBL/GenBank/DDBJ databases">
        <title>The genome sequence of big-headed turtle.</title>
        <authorList>
            <person name="Gong S."/>
        </authorList>
    </citation>
    <scope>NUCLEOTIDE SEQUENCE [LARGE SCALE GENOMIC DNA]</scope>
    <source>
        <strain evidence="13">DO16091913</strain>
        <tissue evidence="13">Muscle</tissue>
    </source>
</reference>
<dbReference type="OrthoDB" id="6416209at2759"/>
<comment type="caution">
    <text evidence="13">The sequence shown here is derived from an EMBL/GenBank/DDBJ whole genome shotgun (WGS) entry which is preliminary data.</text>
</comment>
<dbReference type="InterPro" id="IPR000326">
    <property type="entry name" value="PAP2/HPO"/>
</dbReference>
<protein>
    <recommendedName>
        <fullName evidence="4">glucose-6-phosphatase</fullName>
        <ecNumber evidence="4">3.1.3.9</ecNumber>
    </recommendedName>
</protein>
<evidence type="ECO:0000256" key="9">
    <source>
        <dbReference type="ARBA" id="ARBA00022989"/>
    </source>
</evidence>
<dbReference type="GO" id="GO:0006094">
    <property type="term" value="P:gluconeogenesis"/>
    <property type="evidence" value="ECO:0007669"/>
    <property type="project" value="UniProtKB-KW"/>
</dbReference>
<evidence type="ECO:0000256" key="7">
    <source>
        <dbReference type="ARBA" id="ARBA00022801"/>
    </source>
</evidence>
<dbReference type="PANTHER" id="PTHR12591:SF1">
    <property type="entry name" value="GLUCOSE-6-PHOSPHATASE 2"/>
    <property type="match status" value="1"/>
</dbReference>
<proteinExistence type="inferred from homology"/>
<evidence type="ECO:0000313" key="13">
    <source>
        <dbReference type="EMBL" id="TFK14637.1"/>
    </source>
</evidence>
<feature type="domain" description="Phosphatidic acid phosphatase type 2/haloperoxidase" evidence="12">
    <location>
        <begin position="85"/>
        <end position="231"/>
    </location>
</feature>
<keyword evidence="14" id="KW-1185">Reference proteome</keyword>
<gene>
    <name evidence="13" type="ORF">DR999_PMT02011</name>
</gene>
<dbReference type="EC" id="3.1.3.9" evidence="4"/>
<dbReference type="AlphaFoldDB" id="A0A4D9EUZ0"/>
<dbReference type="EMBL" id="QXTE01000009">
    <property type="protein sequence ID" value="TFK14637.1"/>
    <property type="molecule type" value="Genomic_DNA"/>
</dbReference>
<comment type="pathway">
    <text evidence="2">Carbohydrate biosynthesis; gluconeogenesis.</text>
</comment>
<feature type="transmembrane region" description="Helical" evidence="11">
    <location>
        <begin position="185"/>
        <end position="208"/>
    </location>
</feature>
<dbReference type="GO" id="GO:0004346">
    <property type="term" value="F:glucose-6-phosphatase activity"/>
    <property type="evidence" value="ECO:0007669"/>
    <property type="project" value="UniProtKB-EC"/>
</dbReference>
<dbReference type="Pfam" id="PF01569">
    <property type="entry name" value="PAP2"/>
    <property type="match status" value="1"/>
</dbReference>
<evidence type="ECO:0000256" key="3">
    <source>
        <dbReference type="ARBA" id="ARBA00009266"/>
    </source>
</evidence>
<dbReference type="STRING" id="55544.A0A4D9EUZ0"/>
<keyword evidence="8" id="KW-0256">Endoplasmic reticulum</keyword>
<evidence type="ECO:0000256" key="5">
    <source>
        <dbReference type="ARBA" id="ARBA00022432"/>
    </source>
</evidence>
<evidence type="ECO:0000259" key="12">
    <source>
        <dbReference type="SMART" id="SM00014"/>
    </source>
</evidence>
<sequence>MAATYWTATAHATTGPFLAQPAKKLPRYWWSGVEHDGSCGPLSNEIIALMGALSLCKHLLSNIELSYYLMFALIDVREHNPISDKRKCLIVESVLYSGDKVMSCYHLLTWILFGHRPYWWVQETMIYPNQSSPCLEQFPITCETGPGSPSGHAMGSSCVWYVMVTAALSYTVRWKDEAAITLHRLTWSFLWSVFWIIQISVCVSRVFIATHFPHQVILGVIGGNIAYSYSLQHKYII</sequence>